<dbReference type="AlphaFoldDB" id="A0A2Z5GCB4"/>
<keyword evidence="3" id="KW-1185">Reference proteome</keyword>
<sequence>MKTPKQITPIPTHRSGETCSPSRKYPSNATTPYDNDEAGCTKL</sequence>
<keyword evidence="2" id="KW-0614">Plasmid</keyword>
<accession>A0A2Z5GCB4</accession>
<geneLocation type="plasmid" evidence="3">
    <name>pacpol4</name>
</geneLocation>
<reference evidence="2 3" key="1">
    <citation type="journal article" date="2018" name="Front. Microbiol.">
        <title>Hydrolytic Capabilities as a Key to Environmental Success: Chitinolytic and Cellulolytic Acidobacteria From Acidic Sub-arctic Soils and Boreal Peatlands.</title>
        <authorList>
            <person name="Belova S.E."/>
            <person name="Ravin N.V."/>
            <person name="Pankratov T.A."/>
            <person name="Rakitin A.L."/>
            <person name="Ivanova A.A."/>
            <person name="Beletsky A.V."/>
            <person name="Mardanov A.V."/>
            <person name="Sinninghe Damste J.S."/>
            <person name="Dedysh S.N."/>
        </authorList>
    </citation>
    <scope>NUCLEOTIDE SEQUENCE [LARGE SCALE GENOMIC DNA]</scope>
    <source>
        <strain evidence="2 3">SBC82</strain>
        <plasmid evidence="3">pacpol4</plasmid>
    </source>
</reference>
<evidence type="ECO:0000313" key="3">
    <source>
        <dbReference type="Proteomes" id="UP000253606"/>
    </source>
</evidence>
<organism evidence="2 3">
    <name type="scientific">Acidisarcina polymorpha</name>
    <dbReference type="NCBI Taxonomy" id="2211140"/>
    <lineage>
        <taxon>Bacteria</taxon>
        <taxon>Pseudomonadati</taxon>
        <taxon>Acidobacteriota</taxon>
        <taxon>Terriglobia</taxon>
        <taxon>Terriglobales</taxon>
        <taxon>Acidobacteriaceae</taxon>
        <taxon>Acidisarcina</taxon>
    </lineage>
</organism>
<protein>
    <submittedName>
        <fullName evidence="2">Uncharacterized protein</fullName>
    </submittedName>
</protein>
<proteinExistence type="predicted"/>
<dbReference type="KEGG" id="abas:ACPOL_7094"/>
<dbReference type="Proteomes" id="UP000253606">
    <property type="component" value="Plasmid pACPOL4"/>
</dbReference>
<name>A0A2Z5GCB4_9BACT</name>
<feature type="compositionally biased region" description="Polar residues" evidence="1">
    <location>
        <begin position="17"/>
        <end position="33"/>
    </location>
</feature>
<evidence type="ECO:0000256" key="1">
    <source>
        <dbReference type="SAM" id="MobiDB-lite"/>
    </source>
</evidence>
<gene>
    <name evidence="2" type="ORF">ACPOL_7094</name>
</gene>
<feature type="region of interest" description="Disordered" evidence="1">
    <location>
        <begin position="1"/>
        <end position="43"/>
    </location>
</feature>
<dbReference type="EMBL" id="CP030843">
    <property type="protein sequence ID" value="AXC16286.1"/>
    <property type="molecule type" value="Genomic_DNA"/>
</dbReference>
<evidence type="ECO:0000313" key="2">
    <source>
        <dbReference type="EMBL" id="AXC16286.1"/>
    </source>
</evidence>